<dbReference type="RefSeq" id="WP_096365929.1">
    <property type="nucleotide sequence ID" value="NZ_AP018052.1"/>
</dbReference>
<keyword evidence="2" id="KW-1185">Reference proteome</keyword>
<name>A0A1Z4VR07_9GAMM</name>
<dbReference type="OrthoDB" id="8909281at2"/>
<dbReference type="AlphaFoldDB" id="A0A1Z4VR07"/>
<sequence>MEEAAERMDLPTDAWPQITDVKEKYGGLRIYYQGCSLSDEAVFDQIIEAAEERIERTCVKCGAPGRVGPCGMWSYCGEHMPETEDERVL</sequence>
<dbReference type="KEGG" id="ttc:FOKN1_1370"/>
<gene>
    <name evidence="1" type="ORF">FOKN1_1370</name>
</gene>
<dbReference type="Proteomes" id="UP000218765">
    <property type="component" value="Chromosome"/>
</dbReference>
<organism evidence="1 2">
    <name type="scientific">Thiohalobacter thiocyanaticus</name>
    <dbReference type="NCBI Taxonomy" id="585455"/>
    <lineage>
        <taxon>Bacteria</taxon>
        <taxon>Pseudomonadati</taxon>
        <taxon>Pseudomonadota</taxon>
        <taxon>Gammaproteobacteria</taxon>
        <taxon>Thiohalobacterales</taxon>
        <taxon>Thiohalobacteraceae</taxon>
        <taxon>Thiohalobacter</taxon>
    </lineage>
</organism>
<proteinExistence type="predicted"/>
<dbReference type="EMBL" id="AP018052">
    <property type="protein sequence ID" value="BAZ93768.1"/>
    <property type="molecule type" value="Genomic_DNA"/>
</dbReference>
<protein>
    <submittedName>
        <fullName evidence="1">Uncharacterized protein</fullName>
    </submittedName>
</protein>
<accession>A0A1Z4VR07</accession>
<evidence type="ECO:0000313" key="2">
    <source>
        <dbReference type="Proteomes" id="UP000218765"/>
    </source>
</evidence>
<reference evidence="1 2" key="1">
    <citation type="submission" date="2017-05" db="EMBL/GenBank/DDBJ databases">
        <title>Thiocyanate degradation by Thiohalobacter thiocyanaticus FOKN1.</title>
        <authorList>
            <person name="Oshiki M."/>
            <person name="Fukushima T."/>
            <person name="Kawano S."/>
            <person name="Nakagawa J."/>
        </authorList>
    </citation>
    <scope>NUCLEOTIDE SEQUENCE [LARGE SCALE GENOMIC DNA]</scope>
    <source>
        <strain evidence="1 2">FOKN1</strain>
    </source>
</reference>
<evidence type="ECO:0000313" key="1">
    <source>
        <dbReference type="EMBL" id="BAZ93768.1"/>
    </source>
</evidence>